<keyword evidence="1" id="KW-0812">Transmembrane</keyword>
<keyword evidence="3" id="KW-1185">Reference proteome</keyword>
<comment type="caution">
    <text evidence="2">The sequence shown here is derived from an EMBL/GenBank/DDBJ whole genome shotgun (WGS) entry which is preliminary data.</text>
</comment>
<accession>A0A3S0HGL3</accession>
<feature type="transmembrane region" description="Helical" evidence="1">
    <location>
        <begin position="39"/>
        <end position="61"/>
    </location>
</feature>
<dbReference type="Proteomes" id="UP000276349">
    <property type="component" value="Unassembled WGS sequence"/>
</dbReference>
<name>A0A3S0HGL3_9BACI</name>
<proteinExistence type="predicted"/>
<gene>
    <name evidence="2" type="ORF">EKG35_17485</name>
</gene>
<dbReference type="AlphaFoldDB" id="A0A3S0HGL3"/>
<protein>
    <submittedName>
        <fullName evidence="2">Uncharacterized protein</fullName>
    </submittedName>
</protein>
<evidence type="ECO:0000256" key="1">
    <source>
        <dbReference type="SAM" id="Phobius"/>
    </source>
</evidence>
<evidence type="ECO:0000313" key="3">
    <source>
        <dbReference type="Proteomes" id="UP000276349"/>
    </source>
</evidence>
<reference evidence="2 3" key="1">
    <citation type="submission" date="2018-12" db="EMBL/GenBank/DDBJ databases">
        <authorList>
            <person name="Yu L."/>
        </authorList>
    </citation>
    <scope>NUCLEOTIDE SEQUENCE [LARGE SCALE GENOMIC DNA]</scope>
    <source>
        <strain evidence="2 3">S5H2222</strain>
    </source>
</reference>
<organism evidence="2 3">
    <name type="scientific">Lysinibacillus telephonicus</name>
    <dbReference type="NCBI Taxonomy" id="1714840"/>
    <lineage>
        <taxon>Bacteria</taxon>
        <taxon>Bacillati</taxon>
        <taxon>Bacillota</taxon>
        <taxon>Bacilli</taxon>
        <taxon>Bacillales</taxon>
        <taxon>Bacillaceae</taxon>
        <taxon>Lysinibacillus</taxon>
    </lineage>
</organism>
<dbReference type="RefSeq" id="WP_126295836.1">
    <property type="nucleotide sequence ID" value="NZ_CP185866.1"/>
</dbReference>
<dbReference type="OrthoDB" id="2085574at2"/>
<keyword evidence="1" id="KW-1133">Transmembrane helix</keyword>
<sequence length="275" mass="31716">MNEIKRQLQLKVGDTTQQQQNVIQKISAQYPIRTKKNNAFFPAFISFALLVGACLFVFSYIGEKQSRTPPNEIVATTVEQEKDNENNTTLLLTEEQKKEYYKQYKEIMDKVNEKKLGLGLEVAPMESFEESDWVEPKDYEKMVNSIVEDFLATEREKKAALSRYLEETVTNLDGETTKPIYVYFSGLMIKIKMTANFVTQYNAEYDRQLFIAVNDISTQLADKKGTWEQTSSKASLIDGGKTYSIRIEGIFYFNGITYEKAFTIEFSCDEFGNIY</sequence>
<evidence type="ECO:0000313" key="2">
    <source>
        <dbReference type="EMBL" id="RTQ88723.1"/>
    </source>
</evidence>
<keyword evidence="1" id="KW-0472">Membrane</keyword>
<dbReference type="EMBL" id="RXNR01000074">
    <property type="protein sequence ID" value="RTQ88723.1"/>
    <property type="molecule type" value="Genomic_DNA"/>
</dbReference>